<keyword evidence="2" id="KW-1185">Reference proteome</keyword>
<gene>
    <name evidence="1" type="ORF">Back11_46050</name>
</gene>
<name>A0A3G9IWM7_9BACL</name>
<dbReference type="EMBL" id="AP019308">
    <property type="protein sequence ID" value="BBH23260.1"/>
    <property type="molecule type" value="Genomic_DNA"/>
</dbReference>
<organism evidence="1 2">
    <name type="scientific">Paenibacillus baekrokdamisoli</name>
    <dbReference type="NCBI Taxonomy" id="1712516"/>
    <lineage>
        <taxon>Bacteria</taxon>
        <taxon>Bacillati</taxon>
        <taxon>Bacillota</taxon>
        <taxon>Bacilli</taxon>
        <taxon>Bacillales</taxon>
        <taxon>Paenibacillaceae</taxon>
        <taxon>Paenibacillus</taxon>
    </lineage>
</organism>
<dbReference type="Proteomes" id="UP000275368">
    <property type="component" value="Chromosome"/>
</dbReference>
<dbReference type="KEGG" id="pbk:Back11_46050"/>
<proteinExistence type="predicted"/>
<sequence length="47" mass="5061">MYANWGGTAGAQALVPGQAICLFGDESFFTFPDIAESISKEEKMSDE</sequence>
<accession>A0A3G9IWM7</accession>
<protein>
    <submittedName>
        <fullName evidence="1">Uncharacterized protein</fullName>
    </submittedName>
</protein>
<reference evidence="1 2" key="1">
    <citation type="submission" date="2018-11" db="EMBL/GenBank/DDBJ databases">
        <title>Complete genome sequence of Paenibacillus baekrokdamisoli strain KCTC 33723.</title>
        <authorList>
            <person name="Kang S.W."/>
            <person name="Lee K.C."/>
            <person name="Kim K.K."/>
            <person name="Kim J.S."/>
            <person name="Kim D.S."/>
            <person name="Ko S.H."/>
            <person name="Yang S.H."/>
            <person name="Lee J.S."/>
        </authorList>
    </citation>
    <scope>NUCLEOTIDE SEQUENCE [LARGE SCALE GENOMIC DNA]</scope>
    <source>
        <strain evidence="1 2">KCTC 33723</strain>
    </source>
</reference>
<evidence type="ECO:0000313" key="1">
    <source>
        <dbReference type="EMBL" id="BBH23260.1"/>
    </source>
</evidence>
<dbReference type="AlphaFoldDB" id="A0A3G9IWM7"/>
<dbReference type="RefSeq" id="WP_164522951.1">
    <property type="nucleotide sequence ID" value="NZ_AP019308.1"/>
</dbReference>
<evidence type="ECO:0000313" key="2">
    <source>
        <dbReference type="Proteomes" id="UP000275368"/>
    </source>
</evidence>